<accession>A0A5B8R9K3</accession>
<protein>
    <submittedName>
        <fullName evidence="1">Uncharacterized protein</fullName>
    </submittedName>
</protein>
<dbReference type="AlphaFoldDB" id="A0A5B8R9K3"/>
<sequence>MDAARAVERIIGSGYRLASIHTTDGDRLVALFKRLTLTTGRAVYHWRAGAGLYRLGIEHILIPRTRTPSEVLSYIRASRHFGIYVLEGFDEALRRQSVADDLTAIADGAGDTQRLVVFVGEAPPMPASLEGRVARVRHNGTSEAPRTAGTPG</sequence>
<reference evidence="1" key="1">
    <citation type="submission" date="2019-06" db="EMBL/GenBank/DDBJ databases">
        <authorList>
            <person name="Murdoch R.W."/>
            <person name="Fathepure B."/>
        </authorList>
    </citation>
    <scope>NUCLEOTIDE SEQUENCE</scope>
</reference>
<gene>
    <name evidence="1" type="ORF">KBTEX_01571</name>
</gene>
<proteinExistence type="predicted"/>
<dbReference type="EMBL" id="MN079097">
    <property type="protein sequence ID" value="QEA05251.1"/>
    <property type="molecule type" value="Genomic_DNA"/>
</dbReference>
<evidence type="ECO:0000313" key="1">
    <source>
        <dbReference type="EMBL" id="QEA05251.1"/>
    </source>
</evidence>
<organism evidence="1">
    <name type="scientific">uncultured organism</name>
    <dbReference type="NCBI Taxonomy" id="155900"/>
    <lineage>
        <taxon>unclassified sequences</taxon>
        <taxon>environmental samples</taxon>
    </lineage>
</organism>
<name>A0A5B8R9K3_9ZZZZ</name>